<accession>A0ABM8DD46</accession>
<name>A0ABM8DD46_9GAMM</name>
<feature type="signal peptide" evidence="1">
    <location>
        <begin position="1"/>
        <end position="21"/>
    </location>
</feature>
<dbReference type="PROSITE" id="PS51257">
    <property type="entry name" value="PROKAR_LIPOPROTEIN"/>
    <property type="match status" value="1"/>
</dbReference>
<protein>
    <submittedName>
        <fullName evidence="2">Glycine zipper 2TM domain-containing protein</fullName>
    </submittedName>
</protein>
<evidence type="ECO:0000313" key="2">
    <source>
        <dbReference type="EMBL" id="BDU16467.1"/>
    </source>
</evidence>
<evidence type="ECO:0000313" key="3">
    <source>
        <dbReference type="Proteomes" id="UP001317822"/>
    </source>
</evidence>
<proteinExistence type="predicted"/>
<dbReference type="Proteomes" id="UP001317822">
    <property type="component" value="Chromosome"/>
</dbReference>
<gene>
    <name evidence="2" type="ORF">LA521A_16680</name>
</gene>
<organism evidence="2 3">
    <name type="scientific">Lysobacter auxotrophicus</name>
    <dbReference type="NCBI Taxonomy" id="2992573"/>
    <lineage>
        <taxon>Bacteria</taxon>
        <taxon>Pseudomonadati</taxon>
        <taxon>Pseudomonadota</taxon>
        <taxon>Gammaproteobacteria</taxon>
        <taxon>Lysobacterales</taxon>
        <taxon>Lysobacteraceae</taxon>
        <taxon>Lysobacter</taxon>
    </lineage>
</organism>
<sequence>MDLPRKTLLLLGIAIATGACSTSPPSSSTFTRSQVGTAQSVQWGEVQGLRAVAIQNDRRGVATATGAALGGIGGSTLGSGTRANTAGAVAGAVAGGAVGNAMAGTTTAGVEITVRLESGQTLAVVQPGTPNDYRVGDRVRVTSDGTTTRVSR</sequence>
<feature type="chain" id="PRO_5046140721" evidence="1">
    <location>
        <begin position="22"/>
        <end position="152"/>
    </location>
</feature>
<evidence type="ECO:0000256" key="1">
    <source>
        <dbReference type="SAM" id="SignalP"/>
    </source>
</evidence>
<dbReference type="RefSeq" id="WP_281781850.1">
    <property type="nucleotide sequence ID" value="NZ_AP027041.1"/>
</dbReference>
<dbReference type="EMBL" id="AP027041">
    <property type="protein sequence ID" value="BDU16467.1"/>
    <property type="molecule type" value="Genomic_DNA"/>
</dbReference>
<reference evidence="2 3" key="1">
    <citation type="journal article" date="2023" name="Int. J. Syst. Evol. Microbiol.">
        <title>Physiological and genomic analyses of cobalamin (vitamin B12)-auxotrophy of Lysobacter auxotrophicus sp. nov., a methionine-auxotrophic chitinolytic bacterium isolated from chitin-treated soil.</title>
        <authorList>
            <person name="Saito A."/>
            <person name="Dohra H."/>
            <person name="Hamada M."/>
            <person name="Moriuchi R."/>
            <person name="Kotsuchibashi Y."/>
            <person name="Mori K."/>
        </authorList>
    </citation>
    <scope>NUCLEOTIDE SEQUENCE [LARGE SCALE GENOMIC DNA]</scope>
    <source>
        <strain evidence="2 3">5-21a</strain>
    </source>
</reference>
<keyword evidence="1" id="KW-0732">Signal</keyword>
<keyword evidence="3" id="KW-1185">Reference proteome</keyword>